<sequence>MILAPGFSFLTLYNSLNLNQKKTHTKSYREGGTTNHDF</sequence>
<protein>
    <submittedName>
        <fullName evidence="1">Uncharacterized protein</fullName>
    </submittedName>
</protein>
<comment type="caution">
    <text evidence="1">The sequence shown here is derived from an EMBL/GenBank/DDBJ whole genome shotgun (WGS) entry which is preliminary data.</text>
</comment>
<gene>
    <name evidence="1" type="ORF">EV142_108143</name>
</gene>
<evidence type="ECO:0000313" key="2">
    <source>
        <dbReference type="Proteomes" id="UP000295270"/>
    </source>
</evidence>
<reference evidence="1 2" key="1">
    <citation type="journal article" date="2015" name="Stand. Genomic Sci.">
        <title>Genomic Encyclopedia of Bacterial and Archaeal Type Strains, Phase III: the genomes of soil and plant-associated and newly described type strains.</title>
        <authorList>
            <person name="Whitman W.B."/>
            <person name="Woyke T."/>
            <person name="Klenk H.P."/>
            <person name="Zhou Y."/>
            <person name="Lilburn T.G."/>
            <person name="Beck B.J."/>
            <person name="De Vos P."/>
            <person name="Vandamme P."/>
            <person name="Eisen J.A."/>
            <person name="Garrity G."/>
            <person name="Hugenholtz P."/>
            <person name="Kyrpides N.C."/>
        </authorList>
    </citation>
    <scope>NUCLEOTIDE SEQUENCE [LARGE SCALE GENOMIC DNA]</scope>
    <source>
        <strain evidence="1 2">P5626</strain>
    </source>
</reference>
<organism evidence="1 2">
    <name type="scientific">Flavobacterium circumlabens</name>
    <dbReference type="NCBI Taxonomy" id="2133765"/>
    <lineage>
        <taxon>Bacteria</taxon>
        <taxon>Pseudomonadati</taxon>
        <taxon>Bacteroidota</taxon>
        <taxon>Flavobacteriia</taxon>
        <taxon>Flavobacteriales</taxon>
        <taxon>Flavobacteriaceae</taxon>
        <taxon>Flavobacterium</taxon>
    </lineage>
</organism>
<dbReference type="EMBL" id="SLWA01000008">
    <property type="protein sequence ID" value="TCN53838.1"/>
    <property type="molecule type" value="Genomic_DNA"/>
</dbReference>
<dbReference type="Proteomes" id="UP000295270">
    <property type="component" value="Unassembled WGS sequence"/>
</dbReference>
<proteinExistence type="predicted"/>
<evidence type="ECO:0000313" key="1">
    <source>
        <dbReference type="EMBL" id="TCN53838.1"/>
    </source>
</evidence>
<keyword evidence="2" id="KW-1185">Reference proteome</keyword>
<name>A0ABY2AUY1_9FLAO</name>
<accession>A0ABY2AUY1</accession>